<feature type="transmembrane region" description="Helical" evidence="1">
    <location>
        <begin position="235"/>
        <end position="255"/>
    </location>
</feature>
<protein>
    <submittedName>
        <fullName evidence="3">Alpha/beta fold hydrolase</fullName>
    </submittedName>
</protein>
<feature type="transmembrane region" description="Helical" evidence="1">
    <location>
        <begin position="332"/>
        <end position="351"/>
    </location>
</feature>
<accession>A0ABX2IRW1</accession>
<gene>
    <name evidence="3" type="ORF">HRQ87_12620</name>
</gene>
<evidence type="ECO:0000259" key="2">
    <source>
        <dbReference type="Pfam" id="PF00561"/>
    </source>
</evidence>
<feature type="transmembrane region" description="Helical" evidence="1">
    <location>
        <begin position="307"/>
        <end position="325"/>
    </location>
</feature>
<feature type="transmembrane region" description="Helical" evidence="1">
    <location>
        <begin position="395"/>
        <end position="411"/>
    </location>
</feature>
<feature type="transmembrane region" description="Helical" evidence="1">
    <location>
        <begin position="276"/>
        <end position="295"/>
    </location>
</feature>
<keyword evidence="1" id="KW-0472">Membrane</keyword>
<feature type="transmembrane region" description="Helical" evidence="1">
    <location>
        <begin position="445"/>
        <end position="468"/>
    </location>
</feature>
<evidence type="ECO:0000256" key="1">
    <source>
        <dbReference type="SAM" id="Phobius"/>
    </source>
</evidence>
<dbReference type="Proteomes" id="UP000777935">
    <property type="component" value="Unassembled WGS sequence"/>
</dbReference>
<dbReference type="InterPro" id="IPR000073">
    <property type="entry name" value="AB_hydrolase_1"/>
</dbReference>
<dbReference type="Pfam" id="PF00561">
    <property type="entry name" value="Abhydrolase_1"/>
    <property type="match status" value="1"/>
</dbReference>
<keyword evidence="4" id="KW-1185">Reference proteome</keyword>
<feature type="transmembrane region" description="Helical" evidence="1">
    <location>
        <begin position="363"/>
        <end position="383"/>
    </location>
</feature>
<dbReference type="GO" id="GO:0016787">
    <property type="term" value="F:hydrolase activity"/>
    <property type="evidence" value="ECO:0007669"/>
    <property type="project" value="UniProtKB-KW"/>
</dbReference>
<keyword evidence="3" id="KW-0378">Hydrolase</keyword>
<comment type="caution">
    <text evidence="3">The sequence shown here is derived from an EMBL/GenBank/DDBJ whole genome shotgun (WGS) entry which is preliminary data.</text>
</comment>
<evidence type="ECO:0000313" key="4">
    <source>
        <dbReference type="Proteomes" id="UP000777935"/>
    </source>
</evidence>
<proteinExistence type="predicted"/>
<sequence length="470" mass="50596">MILASLFVLEFARKDVVIRQFTLGQTPATEYATDTSDGPVVIVAHGFAGSQQMMQGYALPLARAGYRVVTFEFYGHGRHPIPMSGDVTSADGTTRLLVDQTRGMIDAMALQDQKIALIGHSMATDILVRAAETRSDIGPVVLLSAFSQVIDSDTPDTLLLVTGAWEPGLRGFAQEALQMVHTGASEGQTVTKGAITRRAVAAPFSEHVSVLHSRVARSETLKWLDQAYGRTSDVAILPSGWAILGLLAGLVLIFRPIASMLPKRHHTSVTLSPKKLAVILATPAIVTPLIAIPLAPEFLPVLIADYLGLHLMVFGVIQLALLRLWGVTSGRIAPIGFCLLVLWCVIFGAALDRYAANFWPIPQRLWIIAVLMIGAVPYMIADATLTAQAGFLKRLCTRMAFLISLGIAVAFDFQGLFFLIMIAPVLVLFYIVFGTMGRDVAARSGALTSGLALGLMLAWALGVSFPLFQT</sequence>
<dbReference type="EMBL" id="JABUFE010000007">
    <property type="protein sequence ID" value="NSX55647.1"/>
    <property type="molecule type" value="Genomic_DNA"/>
</dbReference>
<dbReference type="Gene3D" id="3.40.50.1820">
    <property type="entry name" value="alpha/beta hydrolase"/>
    <property type="match status" value="1"/>
</dbReference>
<dbReference type="InterPro" id="IPR029058">
    <property type="entry name" value="AB_hydrolase_fold"/>
</dbReference>
<dbReference type="SUPFAM" id="SSF53474">
    <property type="entry name" value="alpha/beta-Hydrolases"/>
    <property type="match status" value="1"/>
</dbReference>
<feature type="domain" description="AB hydrolase-1" evidence="2">
    <location>
        <begin position="39"/>
        <end position="165"/>
    </location>
</feature>
<evidence type="ECO:0000313" key="3">
    <source>
        <dbReference type="EMBL" id="NSX55647.1"/>
    </source>
</evidence>
<keyword evidence="1" id="KW-0812">Transmembrane</keyword>
<reference evidence="3 4" key="1">
    <citation type="submission" date="2020-06" db="EMBL/GenBank/DDBJ databases">
        <title>Sulfitobacter algicola sp. nov., isolated from green algae.</title>
        <authorList>
            <person name="Wang C."/>
        </authorList>
    </citation>
    <scope>NUCLEOTIDE SEQUENCE [LARGE SCALE GENOMIC DNA]</scope>
    <source>
        <strain evidence="3 4">1151</strain>
    </source>
</reference>
<keyword evidence="1" id="KW-1133">Transmembrane helix</keyword>
<name>A0ABX2IRW1_9RHOB</name>
<organism evidence="3 4">
    <name type="scientific">Parasulfitobacter algicola</name>
    <dbReference type="NCBI Taxonomy" id="2614809"/>
    <lineage>
        <taxon>Bacteria</taxon>
        <taxon>Pseudomonadati</taxon>
        <taxon>Pseudomonadota</taxon>
        <taxon>Alphaproteobacteria</taxon>
        <taxon>Rhodobacterales</taxon>
        <taxon>Roseobacteraceae</taxon>
        <taxon>Parasulfitobacter</taxon>
    </lineage>
</organism>